<sequence>METGSTTAKRDVFTFLIDLGAKINSSLEYPIGSRVYNTNNKQNLRPLINFRIRLKAESLTIGYSSIYCHRVLTQKDFPTGHICPYQLLVCLWQER</sequence>
<proteinExistence type="predicted"/>
<evidence type="ECO:0000313" key="1">
    <source>
        <dbReference type="Proteomes" id="UP000887563"/>
    </source>
</evidence>
<keyword evidence="1" id="KW-1185">Reference proteome</keyword>
<reference evidence="2" key="1">
    <citation type="submission" date="2022-11" db="UniProtKB">
        <authorList>
            <consortium name="WormBaseParasite"/>
        </authorList>
    </citation>
    <scope>IDENTIFICATION</scope>
</reference>
<dbReference type="AlphaFoldDB" id="A0A914N5W2"/>
<accession>A0A914N5W2</accession>
<name>A0A914N5W2_MELIC</name>
<protein>
    <submittedName>
        <fullName evidence="2">Uncharacterized protein</fullName>
    </submittedName>
</protein>
<evidence type="ECO:0000313" key="2">
    <source>
        <dbReference type="WBParaSite" id="Minc3s04123g35537"/>
    </source>
</evidence>
<dbReference type="Proteomes" id="UP000887563">
    <property type="component" value="Unplaced"/>
</dbReference>
<organism evidence="1 2">
    <name type="scientific">Meloidogyne incognita</name>
    <name type="common">Southern root-knot nematode worm</name>
    <name type="synonym">Oxyuris incognita</name>
    <dbReference type="NCBI Taxonomy" id="6306"/>
    <lineage>
        <taxon>Eukaryota</taxon>
        <taxon>Metazoa</taxon>
        <taxon>Ecdysozoa</taxon>
        <taxon>Nematoda</taxon>
        <taxon>Chromadorea</taxon>
        <taxon>Rhabditida</taxon>
        <taxon>Tylenchina</taxon>
        <taxon>Tylenchomorpha</taxon>
        <taxon>Tylenchoidea</taxon>
        <taxon>Meloidogynidae</taxon>
        <taxon>Meloidogyninae</taxon>
        <taxon>Meloidogyne</taxon>
        <taxon>Meloidogyne incognita group</taxon>
    </lineage>
</organism>
<dbReference type="WBParaSite" id="Minc3s04123g35537">
    <property type="protein sequence ID" value="Minc3s04123g35537"/>
    <property type="gene ID" value="Minc3s04123g35537"/>
</dbReference>